<sequence length="384" mass="41694">MDSQILEQWQHISKVVAVNTERVVHAFRVSGLTSGDLAGSTGYGYDDRGRLLLDNIVAQIFGCESALVRPQWVSGTHALATALMALARPQQTVWLMTGDPYDTIRPTLLHLRSKGVDVTSVAGHNHEDLQIHSDDVVYIQRSRGYAPRKSWGPEEIAPIVRWAHQSGAVVVVDNCYGEFTQGTEPGHWGADLVVGSLMKNPGGTIAPTGAYIAGRRYLVNQVADHFYAPGIGGEVGATAPYLRLFAQGFFLAPQMVGEALCGGIYISHAAQRHGIHSEPLSTDTSRNDIVVALDLESPERVIAFCQAIQAWEPVDAMATPEAWAMPGYEHPIIMAAGGFVAGGSLELSADAPMREPYRVYIQGGVNRWHTKLAIDAALDHLRRL</sequence>
<dbReference type="PANTHER" id="PTHR46658:SF1">
    <property type="entry name" value="CYS OR MET METABOLISM PYRIDOXAL-PHOSPHATE-DEPENDENT ENZYME"/>
    <property type="match status" value="1"/>
</dbReference>
<dbReference type="InterPro" id="IPR015424">
    <property type="entry name" value="PyrdxlP-dep_Trfase"/>
</dbReference>
<dbReference type="Proteomes" id="UP000241848">
    <property type="component" value="Unassembled WGS sequence"/>
</dbReference>
<dbReference type="Pfam" id="PF06838">
    <property type="entry name" value="Met_gamma_lyase"/>
    <property type="match status" value="1"/>
</dbReference>
<dbReference type="InterPro" id="IPR015421">
    <property type="entry name" value="PyrdxlP-dep_Trfase_major"/>
</dbReference>
<protein>
    <submittedName>
        <fullName evidence="1">Aluminum resistance protein</fullName>
    </submittedName>
</protein>
<organism evidence="1 2">
    <name type="scientific">Sulfobacillus acidophilus</name>
    <dbReference type="NCBI Taxonomy" id="53633"/>
    <lineage>
        <taxon>Bacteria</taxon>
        <taxon>Bacillati</taxon>
        <taxon>Bacillota</taxon>
        <taxon>Clostridia</taxon>
        <taxon>Eubacteriales</taxon>
        <taxon>Clostridiales Family XVII. Incertae Sedis</taxon>
        <taxon>Sulfobacillus</taxon>
    </lineage>
</organism>
<dbReference type="Gene3D" id="3.90.1150.60">
    <property type="entry name" value="Methioning gamme-lyase, C-terminal domain"/>
    <property type="match status" value="1"/>
</dbReference>
<comment type="caution">
    <text evidence="1">The sequence shown here is derived from an EMBL/GenBank/DDBJ whole genome shotgun (WGS) entry which is preliminary data.</text>
</comment>
<evidence type="ECO:0000313" key="2">
    <source>
        <dbReference type="Proteomes" id="UP000241848"/>
    </source>
</evidence>
<evidence type="ECO:0000313" key="1">
    <source>
        <dbReference type="EMBL" id="PSR20728.1"/>
    </source>
</evidence>
<dbReference type="PANTHER" id="PTHR46658">
    <property type="entry name" value="CYS OR MET METABOLISM PYRIDOXAL-PHOSPHATE-DEPENDENT ENZYME"/>
    <property type="match status" value="1"/>
</dbReference>
<proteinExistence type="predicted"/>
<dbReference type="Gene3D" id="3.40.640.10">
    <property type="entry name" value="Type I PLP-dependent aspartate aminotransferase-like (Major domain)"/>
    <property type="match status" value="1"/>
</dbReference>
<dbReference type="AlphaFoldDB" id="A0A2T2WES6"/>
<gene>
    <name evidence="1" type="ORF">C7B45_13650</name>
</gene>
<dbReference type="InterPro" id="IPR009651">
    <property type="entry name" value="Met_g_lyase_put"/>
</dbReference>
<name>A0A2T2WES6_9FIRM</name>
<dbReference type="SUPFAM" id="SSF53383">
    <property type="entry name" value="PLP-dependent transferases"/>
    <property type="match status" value="1"/>
</dbReference>
<dbReference type="EMBL" id="PXYV01000052">
    <property type="protein sequence ID" value="PSR20728.1"/>
    <property type="molecule type" value="Genomic_DNA"/>
</dbReference>
<accession>A0A2T2WES6</accession>
<reference evidence="1 2" key="1">
    <citation type="journal article" date="2014" name="BMC Genomics">
        <title>Comparison of environmental and isolate Sulfobacillus genomes reveals diverse carbon, sulfur, nitrogen, and hydrogen metabolisms.</title>
        <authorList>
            <person name="Justice N.B."/>
            <person name="Norman A."/>
            <person name="Brown C.T."/>
            <person name="Singh A."/>
            <person name="Thomas B.C."/>
            <person name="Banfield J.F."/>
        </authorList>
    </citation>
    <scope>NUCLEOTIDE SEQUENCE [LARGE SCALE GENOMIC DNA]</scope>
    <source>
        <strain evidence="1">AMDSBA3</strain>
    </source>
</reference>